<evidence type="ECO:0000256" key="7">
    <source>
        <dbReference type="ARBA" id="ARBA00022679"/>
    </source>
</evidence>
<dbReference type="STRING" id="1486262.TM49_22065"/>
<keyword evidence="5" id="KW-0997">Cell inner membrane</keyword>
<dbReference type="EMBL" id="CP010803">
    <property type="protein sequence ID" value="AJY47755.1"/>
    <property type="molecule type" value="Genomic_DNA"/>
</dbReference>
<accession>A0A0D5LUX8</accession>
<gene>
    <name evidence="18" type="ORF">TM49_22065</name>
</gene>
<dbReference type="SMART" id="SM00388">
    <property type="entry name" value="HisKA"/>
    <property type="match status" value="1"/>
</dbReference>
<feature type="domain" description="Histidine kinase" evidence="16">
    <location>
        <begin position="239"/>
        <end position="438"/>
    </location>
</feature>
<keyword evidence="4" id="KW-1003">Cell membrane</keyword>
<evidence type="ECO:0000259" key="17">
    <source>
        <dbReference type="PROSITE" id="PS50885"/>
    </source>
</evidence>
<dbReference type="Pfam" id="PF00672">
    <property type="entry name" value="HAMP"/>
    <property type="match status" value="1"/>
</dbReference>
<dbReference type="Gene3D" id="1.10.287.130">
    <property type="match status" value="1"/>
</dbReference>
<name>A0A0D5LUX8_MAREN</name>
<comment type="catalytic activity">
    <reaction evidence="1">
        <text>ATP + protein L-histidine = ADP + protein N-phospho-L-histidine.</text>
        <dbReference type="EC" id="2.7.13.3"/>
    </reaction>
</comment>
<reference evidence="18 19" key="1">
    <citation type="journal article" date="2015" name="Genome Announc.">
        <title>Complete genome sequence of Martelella endophytica YC6887, which has antifungal activity associated with a halophyte.</title>
        <authorList>
            <person name="Khan A."/>
            <person name="Khan H."/>
            <person name="Chung E.J."/>
            <person name="Hossain M.T."/>
            <person name="Chung Y.R."/>
        </authorList>
    </citation>
    <scope>NUCLEOTIDE SEQUENCE [LARGE SCALE GENOMIC DNA]</scope>
    <source>
        <strain evidence="18">YC6887</strain>
    </source>
</reference>
<dbReference type="SMART" id="SM00387">
    <property type="entry name" value="HATPase_c"/>
    <property type="match status" value="1"/>
</dbReference>
<evidence type="ECO:0000256" key="13">
    <source>
        <dbReference type="ARBA" id="ARBA00023012"/>
    </source>
</evidence>
<keyword evidence="6" id="KW-0597">Phosphoprotein</keyword>
<evidence type="ECO:0000256" key="14">
    <source>
        <dbReference type="ARBA" id="ARBA00023136"/>
    </source>
</evidence>
<dbReference type="Pfam" id="PF02518">
    <property type="entry name" value="HATPase_c"/>
    <property type="match status" value="1"/>
</dbReference>
<evidence type="ECO:0000256" key="4">
    <source>
        <dbReference type="ARBA" id="ARBA00022475"/>
    </source>
</evidence>
<keyword evidence="13" id="KW-0902">Two-component regulatory system</keyword>
<dbReference type="CDD" id="cd00075">
    <property type="entry name" value="HATPase"/>
    <property type="match status" value="1"/>
</dbReference>
<evidence type="ECO:0000256" key="15">
    <source>
        <dbReference type="SAM" id="Phobius"/>
    </source>
</evidence>
<evidence type="ECO:0000256" key="12">
    <source>
        <dbReference type="ARBA" id="ARBA00022989"/>
    </source>
</evidence>
<keyword evidence="9" id="KW-0547">Nucleotide-binding</keyword>
<dbReference type="GO" id="GO:0005524">
    <property type="term" value="F:ATP binding"/>
    <property type="evidence" value="ECO:0007669"/>
    <property type="project" value="UniProtKB-KW"/>
</dbReference>
<evidence type="ECO:0000313" key="19">
    <source>
        <dbReference type="Proteomes" id="UP000032611"/>
    </source>
</evidence>
<evidence type="ECO:0000256" key="3">
    <source>
        <dbReference type="ARBA" id="ARBA00012438"/>
    </source>
</evidence>
<dbReference type="Proteomes" id="UP000032611">
    <property type="component" value="Chromosome"/>
</dbReference>
<evidence type="ECO:0000256" key="1">
    <source>
        <dbReference type="ARBA" id="ARBA00000085"/>
    </source>
</evidence>
<feature type="transmembrane region" description="Helical" evidence="15">
    <location>
        <begin position="154"/>
        <end position="179"/>
    </location>
</feature>
<feature type="transmembrane region" description="Helical" evidence="15">
    <location>
        <begin position="6"/>
        <end position="31"/>
    </location>
</feature>
<organism evidence="18 19">
    <name type="scientific">Martelella endophytica</name>
    <dbReference type="NCBI Taxonomy" id="1486262"/>
    <lineage>
        <taxon>Bacteria</taxon>
        <taxon>Pseudomonadati</taxon>
        <taxon>Pseudomonadota</taxon>
        <taxon>Alphaproteobacteria</taxon>
        <taxon>Hyphomicrobiales</taxon>
        <taxon>Aurantimonadaceae</taxon>
        <taxon>Martelella</taxon>
    </lineage>
</organism>
<proteinExistence type="predicted"/>
<dbReference type="PROSITE" id="PS50885">
    <property type="entry name" value="HAMP"/>
    <property type="match status" value="1"/>
</dbReference>
<keyword evidence="7" id="KW-0808">Transferase</keyword>
<keyword evidence="10" id="KW-0418">Kinase</keyword>
<dbReference type="InterPro" id="IPR004358">
    <property type="entry name" value="Sig_transdc_His_kin-like_C"/>
</dbReference>
<keyword evidence="11" id="KW-0067">ATP-binding</keyword>
<dbReference type="GO" id="GO:0000155">
    <property type="term" value="F:phosphorelay sensor kinase activity"/>
    <property type="evidence" value="ECO:0007669"/>
    <property type="project" value="InterPro"/>
</dbReference>
<evidence type="ECO:0000256" key="8">
    <source>
        <dbReference type="ARBA" id="ARBA00022692"/>
    </source>
</evidence>
<dbReference type="PROSITE" id="PS50109">
    <property type="entry name" value="HIS_KIN"/>
    <property type="match status" value="1"/>
</dbReference>
<dbReference type="OrthoDB" id="9804645at2"/>
<dbReference type="SMART" id="SM00304">
    <property type="entry name" value="HAMP"/>
    <property type="match status" value="1"/>
</dbReference>
<dbReference type="InterPro" id="IPR036890">
    <property type="entry name" value="HATPase_C_sf"/>
</dbReference>
<evidence type="ECO:0000256" key="11">
    <source>
        <dbReference type="ARBA" id="ARBA00022840"/>
    </source>
</evidence>
<evidence type="ECO:0000259" key="16">
    <source>
        <dbReference type="PROSITE" id="PS50109"/>
    </source>
</evidence>
<keyword evidence="12 15" id="KW-1133">Transmembrane helix</keyword>
<dbReference type="PANTHER" id="PTHR44936">
    <property type="entry name" value="SENSOR PROTEIN CREC"/>
    <property type="match status" value="1"/>
</dbReference>
<dbReference type="InterPro" id="IPR003660">
    <property type="entry name" value="HAMP_dom"/>
</dbReference>
<dbReference type="KEGG" id="mey:TM49_22065"/>
<dbReference type="GO" id="GO:0005886">
    <property type="term" value="C:plasma membrane"/>
    <property type="evidence" value="ECO:0007669"/>
    <property type="project" value="UniProtKB-SubCell"/>
</dbReference>
<dbReference type="InterPro" id="IPR005467">
    <property type="entry name" value="His_kinase_dom"/>
</dbReference>
<keyword evidence="19" id="KW-1185">Reference proteome</keyword>
<evidence type="ECO:0000256" key="2">
    <source>
        <dbReference type="ARBA" id="ARBA00004429"/>
    </source>
</evidence>
<keyword evidence="8 15" id="KW-0812">Transmembrane</keyword>
<dbReference type="CDD" id="cd06225">
    <property type="entry name" value="HAMP"/>
    <property type="match status" value="1"/>
</dbReference>
<dbReference type="CDD" id="cd00082">
    <property type="entry name" value="HisKA"/>
    <property type="match status" value="1"/>
</dbReference>
<dbReference type="PRINTS" id="PR00344">
    <property type="entry name" value="BCTRLSENSOR"/>
</dbReference>
<dbReference type="InterPro" id="IPR036097">
    <property type="entry name" value="HisK_dim/P_sf"/>
</dbReference>
<dbReference type="PANTHER" id="PTHR44936:SF5">
    <property type="entry name" value="SENSOR HISTIDINE KINASE ENVZ"/>
    <property type="match status" value="1"/>
</dbReference>
<dbReference type="SUPFAM" id="SSF55874">
    <property type="entry name" value="ATPase domain of HSP90 chaperone/DNA topoisomerase II/histidine kinase"/>
    <property type="match status" value="1"/>
</dbReference>
<evidence type="ECO:0000256" key="10">
    <source>
        <dbReference type="ARBA" id="ARBA00022777"/>
    </source>
</evidence>
<evidence type="ECO:0000256" key="9">
    <source>
        <dbReference type="ARBA" id="ARBA00022741"/>
    </source>
</evidence>
<dbReference type="EC" id="2.7.13.3" evidence="3"/>
<dbReference type="InterPro" id="IPR003594">
    <property type="entry name" value="HATPase_dom"/>
</dbReference>
<dbReference type="AlphaFoldDB" id="A0A0D5LUX8"/>
<evidence type="ECO:0000256" key="6">
    <source>
        <dbReference type="ARBA" id="ARBA00022553"/>
    </source>
</evidence>
<sequence>MMRLGILARVVLILGLAFFVIQSIAFGVYYLTRDSRPGELMTRAPDRIVALVELFDNAPPDMRAPALNAINAPDLSARIVSGLEERDAEGRPMPRAENLIASRFEAAGLDDRALQVFLVPTGLLGSRGAVQVYAELASGEFLSLTLSDRITVRLLGVPVGFLFGLAGLIVAGAALFAIAKQVRPLIDLANTVDEVGRRQTVIPLKERGAREIRQLIAAVNAMQHRIDQLIRGRTQMLAAISHDLGTYLTRLRLRVEMLPAGPARESVVADVESMRLLLDETLDFALAATSVIDDAGCDLATVLEGWQNAPDSAGRLTIRQPKATVHVALSQTAMARVIGNLIANALRYADSAEVTIERAGAEAVIHVRDNGPGIPADARERVFEPFYRLENSRNRESGGTGLGLTIVKQIIEAGNGTIALDDAAGGGLWVTVTVPALKR</sequence>
<dbReference type="SUPFAM" id="SSF47384">
    <property type="entry name" value="Homodimeric domain of signal transducing histidine kinase"/>
    <property type="match status" value="1"/>
</dbReference>
<dbReference type="InterPro" id="IPR003661">
    <property type="entry name" value="HisK_dim/P_dom"/>
</dbReference>
<dbReference type="Gene3D" id="3.30.565.10">
    <property type="entry name" value="Histidine kinase-like ATPase, C-terminal domain"/>
    <property type="match status" value="1"/>
</dbReference>
<protein>
    <recommendedName>
        <fullName evidence="3">histidine kinase</fullName>
        <ecNumber evidence="3">2.7.13.3</ecNumber>
    </recommendedName>
</protein>
<feature type="domain" description="HAMP" evidence="17">
    <location>
        <begin position="179"/>
        <end position="231"/>
    </location>
</feature>
<keyword evidence="14 15" id="KW-0472">Membrane</keyword>
<dbReference type="RefSeq" id="WP_045684397.1">
    <property type="nucleotide sequence ID" value="NZ_CP010803.1"/>
</dbReference>
<dbReference type="InterPro" id="IPR050980">
    <property type="entry name" value="2C_sensor_his_kinase"/>
</dbReference>
<dbReference type="HOGENOM" id="CLU_000445_89_27_5"/>
<comment type="subcellular location">
    <subcellularLocation>
        <location evidence="2">Cell inner membrane</location>
        <topology evidence="2">Multi-pass membrane protein</topology>
    </subcellularLocation>
</comment>
<dbReference type="PATRIC" id="fig|1486262.3.peg.4559"/>
<evidence type="ECO:0000313" key="18">
    <source>
        <dbReference type="EMBL" id="AJY47755.1"/>
    </source>
</evidence>
<evidence type="ECO:0000256" key="5">
    <source>
        <dbReference type="ARBA" id="ARBA00022519"/>
    </source>
</evidence>